<accession>A0A396RQF7</accession>
<evidence type="ECO:0000313" key="1">
    <source>
        <dbReference type="EMBL" id="RHW17522.1"/>
    </source>
</evidence>
<dbReference type="OrthoDB" id="7630206at2"/>
<dbReference type="Pfam" id="PF20043">
    <property type="entry name" value="DUF6445"/>
    <property type="match status" value="1"/>
</dbReference>
<protein>
    <submittedName>
        <fullName evidence="1">Uncharacterized protein</fullName>
    </submittedName>
</protein>
<dbReference type="EMBL" id="QWLV01000004">
    <property type="protein sequence ID" value="RHW17522.1"/>
    <property type="molecule type" value="Genomic_DNA"/>
</dbReference>
<sequence length="208" mass="22866">MVVIDNFSPCPEQLVEDATTLTFSTWSQYYPGVRAQVTPRYFDGLAAILAPVVRDVFGFRNRLEVSGALYSLATTPPGDLALPQRIPHFDGVEDGMIAIIHYLTRAGASGTSFYRHRSTGFETVNAARHRIYLDALQADFRTHGEPPPGYIAGDTPIFERIADFAPAWNRALIYRSSLLHCAAIADDSALTDDPRTGRLTVASFLSAE</sequence>
<comment type="caution">
    <text evidence="1">The sequence shown here is derived from an EMBL/GenBank/DDBJ whole genome shotgun (WGS) entry which is preliminary data.</text>
</comment>
<reference evidence="1 2" key="1">
    <citation type="submission" date="2018-08" db="EMBL/GenBank/DDBJ databases">
        <title>The multiple taxonomic identification of Sphingomonas gilva.</title>
        <authorList>
            <person name="Zhu D."/>
            <person name="Zheng S."/>
        </authorList>
    </citation>
    <scope>NUCLEOTIDE SEQUENCE [LARGE SCALE GENOMIC DNA]</scope>
    <source>
        <strain evidence="1 2">ZDH117</strain>
    </source>
</reference>
<dbReference type="InterPro" id="IPR045617">
    <property type="entry name" value="DUF6445"/>
</dbReference>
<keyword evidence="2" id="KW-1185">Reference proteome</keyword>
<proteinExistence type="predicted"/>
<evidence type="ECO:0000313" key="2">
    <source>
        <dbReference type="Proteomes" id="UP000266693"/>
    </source>
</evidence>
<name>A0A396RQF7_9SPHN</name>
<gene>
    <name evidence="1" type="ORF">D1610_11100</name>
</gene>
<dbReference type="AlphaFoldDB" id="A0A396RQF7"/>
<dbReference type="Proteomes" id="UP000266693">
    <property type="component" value="Unassembled WGS sequence"/>
</dbReference>
<organism evidence="1 2">
    <name type="scientific">Sphingomonas gilva</name>
    <dbReference type="NCBI Taxonomy" id="2305907"/>
    <lineage>
        <taxon>Bacteria</taxon>
        <taxon>Pseudomonadati</taxon>
        <taxon>Pseudomonadota</taxon>
        <taxon>Alphaproteobacteria</taxon>
        <taxon>Sphingomonadales</taxon>
        <taxon>Sphingomonadaceae</taxon>
        <taxon>Sphingomonas</taxon>
    </lineage>
</organism>